<evidence type="ECO:0000259" key="1">
    <source>
        <dbReference type="SMART" id="SM00382"/>
    </source>
</evidence>
<evidence type="ECO:0000313" key="3">
    <source>
        <dbReference type="Proteomes" id="UP000187941"/>
    </source>
</evidence>
<proteinExistence type="predicted"/>
<dbReference type="STRING" id="1178516.AWR27_20930"/>
<dbReference type="InterPro" id="IPR041682">
    <property type="entry name" value="AAA_14"/>
</dbReference>
<dbReference type="EMBL" id="CP014263">
    <property type="protein sequence ID" value="AQG82623.1"/>
    <property type="molecule type" value="Genomic_DNA"/>
</dbReference>
<evidence type="ECO:0000313" key="2">
    <source>
        <dbReference type="EMBL" id="AQG82623.1"/>
    </source>
</evidence>
<dbReference type="Pfam" id="PF13173">
    <property type="entry name" value="AAA_14"/>
    <property type="match status" value="1"/>
</dbReference>
<dbReference type="InterPro" id="IPR027417">
    <property type="entry name" value="P-loop_NTPase"/>
</dbReference>
<sequence>METLLAKSAIKLQRVSTQFMRDALVKVTWADNRLIGIKGARGVGKTTLVLQYLKLSGFALEQALYVSLDDLYFSMNRLYDLGASFTRQGGLVLVLDEVHRYANWSQEIKNLYDDFPDLRIIFTGSSIIHLERGKGDLSRRAVMYQLPGLSFREFLRIQQLVAWSPVSLTDLLERHTQIAADLTASFKPLAHWADYLKHGYYPYFLENKEVYSQKLTETIALSLEIDLPSVYGISYATVDKLKQLLVVLAESVPLKPNISKLSEQLHTTRGLVVEYMHYLEELGILLLLHRDSFGVTRLQKPEKVYLSHPNVHYALHQSQPNKGTIRESFLLSQIHLGHQVEYTEDGDFKIDRQITIEVGGASKNRRQLTNIEQAYVAANDIEVGYGRKIPLWLFGLLY</sequence>
<protein>
    <submittedName>
        <fullName evidence="2">AAA family ATPase</fullName>
    </submittedName>
</protein>
<reference evidence="2 3" key="1">
    <citation type="submission" date="2016-01" db="EMBL/GenBank/DDBJ databases">
        <authorList>
            <person name="Oliw E.H."/>
        </authorList>
    </citation>
    <scope>NUCLEOTIDE SEQUENCE [LARGE SCALE GENOMIC DNA]</scope>
    <source>
        <strain evidence="2 3">DY10</strain>
    </source>
</reference>
<dbReference type="PANTHER" id="PTHR42990">
    <property type="entry name" value="ATPASE"/>
    <property type="match status" value="1"/>
</dbReference>
<dbReference type="KEGG" id="smon:AWR27_20930"/>
<dbReference type="SUPFAM" id="SSF52540">
    <property type="entry name" value="P-loop containing nucleoside triphosphate hydrolases"/>
    <property type="match status" value="1"/>
</dbReference>
<dbReference type="PANTHER" id="PTHR42990:SF1">
    <property type="entry name" value="AAA+ ATPASE DOMAIN-CONTAINING PROTEIN"/>
    <property type="match status" value="1"/>
</dbReference>
<dbReference type="SMART" id="SM00382">
    <property type="entry name" value="AAA"/>
    <property type="match status" value="1"/>
</dbReference>
<dbReference type="Proteomes" id="UP000187941">
    <property type="component" value="Chromosome"/>
</dbReference>
<dbReference type="OrthoDB" id="9768467at2"/>
<keyword evidence="3" id="KW-1185">Reference proteome</keyword>
<accession>A0A1P9X4V9</accession>
<name>A0A1P9X4V9_9BACT</name>
<gene>
    <name evidence="2" type="ORF">AWR27_20930</name>
</gene>
<dbReference type="InterPro" id="IPR003593">
    <property type="entry name" value="AAA+_ATPase"/>
</dbReference>
<organism evidence="2 3">
    <name type="scientific">Spirosoma montaniterrae</name>
    <dbReference type="NCBI Taxonomy" id="1178516"/>
    <lineage>
        <taxon>Bacteria</taxon>
        <taxon>Pseudomonadati</taxon>
        <taxon>Bacteroidota</taxon>
        <taxon>Cytophagia</taxon>
        <taxon>Cytophagales</taxon>
        <taxon>Cytophagaceae</taxon>
        <taxon>Spirosoma</taxon>
    </lineage>
</organism>
<dbReference type="AlphaFoldDB" id="A0A1P9X4V9"/>
<feature type="domain" description="AAA+ ATPase" evidence="1">
    <location>
        <begin position="31"/>
        <end position="148"/>
    </location>
</feature>